<dbReference type="Gene3D" id="3.40.50.1390">
    <property type="entry name" value="Resolvase, N-terminal catalytic domain"/>
    <property type="match status" value="1"/>
</dbReference>
<dbReference type="PANTHER" id="PTHR30461">
    <property type="entry name" value="DNA-INVERTASE FROM LAMBDOID PROPHAGE"/>
    <property type="match status" value="1"/>
</dbReference>
<dbReference type="Pfam" id="PF07508">
    <property type="entry name" value="Recombinase"/>
    <property type="match status" value="1"/>
</dbReference>
<dbReference type="RefSeq" id="WP_228353201.1">
    <property type="nucleotide sequence ID" value="NZ_JACEGA010000001.1"/>
</dbReference>
<dbReference type="PROSITE" id="PS51737">
    <property type="entry name" value="RECOMBINASE_DNA_BIND"/>
    <property type="match status" value="1"/>
</dbReference>
<dbReference type="Pfam" id="PF00239">
    <property type="entry name" value="Resolvase"/>
    <property type="match status" value="1"/>
</dbReference>
<dbReference type="Pfam" id="PF13408">
    <property type="entry name" value="Zn_ribbon_recom"/>
    <property type="match status" value="1"/>
</dbReference>
<dbReference type="InterPro" id="IPR011109">
    <property type="entry name" value="DNA_bind_recombinase_dom"/>
</dbReference>
<sequence length="558" mass="64815">MDTKQATLHYICDMYLRLSREDGDKEDGNKSESDSIANQRDLISAFLEKHPEITLHKVRIDDGYTGVNFDRPDFISMMESVKNKEINCIIVKDFSRLGRNFIETGKYIEKIFPFMGVRFISINDDYDSAKPKTASDNLIVPVKNLMNDAYCRDISIKIRSQLEIKRRKGQFIAPFAAFGYLKDPEDRHHLIVDEFAAGVVQDIFKLFLNGYSAQAIAEYTNKRGIPSPLEYKRLIGSNYQSPFKRNPKAQWTAVTVLRILKNPLYIGVLEQGKRSSPNYKVKKQFAVPQEQWAVLENTHEPIVSRDTFENTAKILRTDTRTAPGEETLFPLAGLLYCADCGRSMVRKNNSTASNPYYYYICSGSKEKSGCKSHSIRDELLIEAVFATVQAHIRFVLEVEQTLADIARLPYTGRQVKKTDERLNAKQSEVEKYRRYRMKLHEDYTDGIITREDYIAFGRRYDQKVKEAEDAILALSQEIDRLVEGKSEQQQWIAYFKRHQDIEELNRKLAVELIDRIAVYEDRRIHIDFKFQYEYENTMAFIQCVERIVPKPSDHREVV</sequence>
<dbReference type="InterPro" id="IPR025827">
    <property type="entry name" value="Zn_ribbon_recom_dom"/>
</dbReference>
<dbReference type="SUPFAM" id="SSF53041">
    <property type="entry name" value="Resolvase-like"/>
    <property type="match status" value="1"/>
</dbReference>
<comment type="caution">
    <text evidence="2">The sequence shown here is derived from an EMBL/GenBank/DDBJ whole genome shotgun (WGS) entry which is preliminary data.</text>
</comment>
<dbReference type="SMART" id="SM00857">
    <property type="entry name" value="Resolvase"/>
    <property type="match status" value="1"/>
</dbReference>
<organism evidence="2 3">
    <name type="scientific">Variimorphobacter saccharofermentans</name>
    <dbReference type="NCBI Taxonomy" id="2755051"/>
    <lineage>
        <taxon>Bacteria</taxon>
        <taxon>Bacillati</taxon>
        <taxon>Bacillota</taxon>
        <taxon>Clostridia</taxon>
        <taxon>Lachnospirales</taxon>
        <taxon>Lachnospiraceae</taxon>
        <taxon>Variimorphobacter</taxon>
    </lineage>
</organism>
<dbReference type="Pfam" id="PF14287">
    <property type="entry name" value="DUF4368"/>
    <property type="match status" value="1"/>
</dbReference>
<evidence type="ECO:0000313" key="3">
    <source>
        <dbReference type="Proteomes" id="UP000574276"/>
    </source>
</evidence>
<reference evidence="2 3" key="1">
    <citation type="submission" date="2020-07" db="EMBL/GenBank/DDBJ databases">
        <title>Characterization and genome sequencing of isolate MD1, a novel member within the family Lachnospiraceae.</title>
        <authorList>
            <person name="Rettenmaier R."/>
            <person name="Di Bello L."/>
            <person name="Zinser C."/>
            <person name="Scheitz K."/>
            <person name="Liebl W."/>
            <person name="Zverlov V."/>
        </authorList>
    </citation>
    <scope>NUCLEOTIDE SEQUENCE [LARGE SCALE GENOMIC DNA]</scope>
    <source>
        <strain evidence="2 3">MD1</strain>
    </source>
</reference>
<proteinExistence type="predicted"/>
<dbReference type="Gene3D" id="3.90.1750.20">
    <property type="entry name" value="Putative Large Serine Recombinase, Chain B, Domain 2"/>
    <property type="match status" value="1"/>
</dbReference>
<evidence type="ECO:0000259" key="1">
    <source>
        <dbReference type="PROSITE" id="PS51737"/>
    </source>
</evidence>
<name>A0A839K2E6_9FIRM</name>
<evidence type="ECO:0000313" key="2">
    <source>
        <dbReference type="EMBL" id="MBB2183568.1"/>
    </source>
</evidence>
<dbReference type="GO" id="GO:0000150">
    <property type="term" value="F:DNA strand exchange activity"/>
    <property type="evidence" value="ECO:0007669"/>
    <property type="project" value="InterPro"/>
</dbReference>
<dbReference type="InterPro" id="IPR006119">
    <property type="entry name" value="Resolv_N"/>
</dbReference>
<dbReference type="AlphaFoldDB" id="A0A839K2E6"/>
<keyword evidence="3" id="KW-1185">Reference proteome</keyword>
<dbReference type="Proteomes" id="UP000574276">
    <property type="component" value="Unassembled WGS sequence"/>
</dbReference>
<dbReference type="InterPro" id="IPR038109">
    <property type="entry name" value="DNA_bind_recomb_sf"/>
</dbReference>
<dbReference type="InterPro" id="IPR036162">
    <property type="entry name" value="Resolvase-like_N_sf"/>
</dbReference>
<dbReference type="InterPro" id="IPR050639">
    <property type="entry name" value="SSR_resolvase"/>
</dbReference>
<protein>
    <submittedName>
        <fullName evidence="2">Recombinase family protein</fullName>
    </submittedName>
</protein>
<feature type="domain" description="Recombinase" evidence="1">
    <location>
        <begin position="177"/>
        <end position="321"/>
    </location>
</feature>
<gene>
    <name evidence="2" type="ORF">H0486_11850</name>
</gene>
<dbReference type="InterPro" id="IPR025378">
    <property type="entry name" value="DUF4368"/>
</dbReference>
<accession>A0A839K2E6</accession>
<dbReference type="GO" id="GO:0003677">
    <property type="term" value="F:DNA binding"/>
    <property type="evidence" value="ECO:0007669"/>
    <property type="project" value="InterPro"/>
</dbReference>
<dbReference type="EMBL" id="JACEGA010000001">
    <property type="protein sequence ID" value="MBB2183568.1"/>
    <property type="molecule type" value="Genomic_DNA"/>
</dbReference>
<dbReference type="PANTHER" id="PTHR30461:SF23">
    <property type="entry name" value="DNA RECOMBINASE-RELATED"/>
    <property type="match status" value="1"/>
</dbReference>